<evidence type="ECO:0000313" key="2">
    <source>
        <dbReference type="EMBL" id="KAA6449652.1"/>
    </source>
</evidence>
<feature type="domain" description="IrrE N-terminal-like" evidence="1">
    <location>
        <begin position="30"/>
        <end position="151"/>
    </location>
</feature>
<accession>A0A5M8RUX7</accession>
<dbReference type="InterPro" id="IPR010359">
    <property type="entry name" value="IrrE_HExxH"/>
</dbReference>
<evidence type="ECO:0000313" key="3">
    <source>
        <dbReference type="Proteomes" id="UP000324326"/>
    </source>
</evidence>
<dbReference type="PANTHER" id="PTHR43236">
    <property type="entry name" value="ANTITOXIN HIGA1"/>
    <property type="match status" value="1"/>
</dbReference>
<gene>
    <name evidence="2" type="ORF">DX927_17555</name>
</gene>
<reference evidence="2 3" key="1">
    <citation type="submission" date="2018-08" db="EMBL/GenBank/DDBJ databases">
        <title>Bacillus phenotypic plasticity.</title>
        <authorList>
            <person name="Hurtado E."/>
        </authorList>
    </citation>
    <scope>NUCLEOTIDE SEQUENCE [LARGE SCALE GENOMIC DNA]</scope>
    <source>
        <strain evidence="2 3">427</strain>
    </source>
</reference>
<dbReference type="RefSeq" id="WP_150149882.1">
    <property type="nucleotide sequence ID" value="NZ_QSND01000003.1"/>
</dbReference>
<protein>
    <submittedName>
        <fullName evidence="2">ImmA/IrrE family metallo-endopeptidase</fullName>
    </submittedName>
</protein>
<sequence>MIRIYTTKNIKHKVESVINDFRTNDIHEICEKLGITVLRHNLGRVKGFLQYYENADHYLIHVNENFYCEKLVIAHELGHFFLHKNVNTFKIANCSVVLENKLEHQANVFASEILLTDKMLTDALPEIENMTHRQIASFFQLPLFVIEHKVSQLRLLSRTREFSIPHYLVQYA</sequence>
<comment type="caution">
    <text evidence="2">The sequence shown here is derived from an EMBL/GenBank/DDBJ whole genome shotgun (WGS) entry which is preliminary data.</text>
</comment>
<organism evidence="2 3">
    <name type="scientific">Bacillus swezeyi</name>
    <dbReference type="NCBI Taxonomy" id="1925020"/>
    <lineage>
        <taxon>Bacteria</taxon>
        <taxon>Bacillati</taxon>
        <taxon>Bacillota</taxon>
        <taxon>Bacilli</taxon>
        <taxon>Bacillales</taxon>
        <taxon>Bacillaceae</taxon>
        <taxon>Bacillus</taxon>
    </lineage>
</organism>
<dbReference type="Pfam" id="PF06114">
    <property type="entry name" value="Peptidase_M78"/>
    <property type="match status" value="1"/>
</dbReference>
<dbReference type="Gene3D" id="1.10.10.2910">
    <property type="match status" value="1"/>
</dbReference>
<dbReference type="EMBL" id="QSND01000003">
    <property type="protein sequence ID" value="KAA6449652.1"/>
    <property type="molecule type" value="Genomic_DNA"/>
</dbReference>
<evidence type="ECO:0000259" key="1">
    <source>
        <dbReference type="Pfam" id="PF06114"/>
    </source>
</evidence>
<dbReference type="InterPro" id="IPR052345">
    <property type="entry name" value="Rad_response_metalloprotease"/>
</dbReference>
<dbReference type="Proteomes" id="UP000324326">
    <property type="component" value="Unassembled WGS sequence"/>
</dbReference>
<name>A0A5M8RUX7_9BACI</name>
<dbReference type="PANTHER" id="PTHR43236:SF2">
    <property type="entry name" value="BLL0069 PROTEIN"/>
    <property type="match status" value="1"/>
</dbReference>
<dbReference type="AlphaFoldDB" id="A0A5M8RUX7"/>
<proteinExistence type="predicted"/>